<sequence>MSCGPTTSASLRVPCGYRFRPTDKELLKYLQRKIDNLPLPCDLIKEVELYKFDPSELLAQFGSRGEEKCYFFTSTYRKYRNGIRPSRSTKNGYWKASTGETEIKEGNNVIGTTRSLVFYCGEHPFEKKTNWIMHEYRLNEHQSVKHAQFPTDPMKLDKWVICSIYENMSASGRENRKRKAIVLSERLDTSKKREIVLQQGPHNGYQENNLSMVPLFDNLPEERIPYDQSIVLYEGLNTKGKKREIILQHKPLNGNQENDQSIASLFDHLLEEHIPIASDMGCDIAPLSDIDLARELIPNTSNAGCDIAPLSDTDLAKELIPNASNTSCDIAPLSDADLADFAEFIEMLDQEPTNSFDNLPEELISNASDMGCDIAPPSDTGIADFAELMEMPDREPADYYYPSSSSSS</sequence>
<dbReference type="EMBL" id="CM056810">
    <property type="protein sequence ID" value="KAJ8642767.1"/>
    <property type="molecule type" value="Genomic_DNA"/>
</dbReference>
<organism evidence="1 2">
    <name type="scientific">Persea americana</name>
    <name type="common">Avocado</name>
    <dbReference type="NCBI Taxonomy" id="3435"/>
    <lineage>
        <taxon>Eukaryota</taxon>
        <taxon>Viridiplantae</taxon>
        <taxon>Streptophyta</taxon>
        <taxon>Embryophyta</taxon>
        <taxon>Tracheophyta</taxon>
        <taxon>Spermatophyta</taxon>
        <taxon>Magnoliopsida</taxon>
        <taxon>Magnoliidae</taxon>
        <taxon>Laurales</taxon>
        <taxon>Lauraceae</taxon>
        <taxon>Persea</taxon>
    </lineage>
</organism>
<keyword evidence="2" id="KW-1185">Reference proteome</keyword>
<dbReference type="Proteomes" id="UP001234297">
    <property type="component" value="Chromosome 2"/>
</dbReference>
<evidence type="ECO:0000313" key="2">
    <source>
        <dbReference type="Proteomes" id="UP001234297"/>
    </source>
</evidence>
<name>A0ACC2MC82_PERAE</name>
<protein>
    <submittedName>
        <fullName evidence="1">Uncharacterized protein</fullName>
    </submittedName>
</protein>
<accession>A0ACC2MC82</accession>
<evidence type="ECO:0000313" key="1">
    <source>
        <dbReference type="EMBL" id="KAJ8642767.1"/>
    </source>
</evidence>
<gene>
    <name evidence="1" type="ORF">MRB53_004515</name>
</gene>
<proteinExistence type="predicted"/>
<reference evidence="1 2" key="1">
    <citation type="journal article" date="2022" name="Hortic Res">
        <title>A haplotype resolved chromosomal level avocado genome allows analysis of novel avocado genes.</title>
        <authorList>
            <person name="Nath O."/>
            <person name="Fletcher S.J."/>
            <person name="Hayward A."/>
            <person name="Shaw L.M."/>
            <person name="Masouleh A.K."/>
            <person name="Furtado A."/>
            <person name="Henry R.J."/>
            <person name="Mitter N."/>
        </authorList>
    </citation>
    <scope>NUCLEOTIDE SEQUENCE [LARGE SCALE GENOMIC DNA]</scope>
    <source>
        <strain evidence="2">cv. Hass</strain>
    </source>
</reference>
<comment type="caution">
    <text evidence="1">The sequence shown here is derived from an EMBL/GenBank/DDBJ whole genome shotgun (WGS) entry which is preliminary data.</text>
</comment>